<dbReference type="GO" id="GO:0035438">
    <property type="term" value="F:cyclic-di-GMP binding"/>
    <property type="evidence" value="ECO:0007669"/>
    <property type="project" value="InterPro"/>
</dbReference>
<protein>
    <submittedName>
        <fullName evidence="2">PilZ domain-containing protein</fullName>
    </submittedName>
</protein>
<dbReference type="AlphaFoldDB" id="A0A4S8PQY3"/>
<gene>
    <name evidence="2" type="ORF">FAA86_20295</name>
</gene>
<name>A0A4S8PQY3_9HYPH</name>
<dbReference type="Pfam" id="PF07238">
    <property type="entry name" value="PilZ"/>
    <property type="match status" value="1"/>
</dbReference>
<sequence>MLAAKLNPDGRRSQRIRCHIRGTLEFIGQKLNIRILDISRTGMALQLEGWIEAKRGATVTVSCVELGHIECTVRWYRAGKMGLEFEQTTNAVAQITAYFRNFHRDPRNLVPS</sequence>
<accession>A0A4S8PQY3</accession>
<evidence type="ECO:0000313" key="2">
    <source>
        <dbReference type="EMBL" id="THV32531.1"/>
    </source>
</evidence>
<dbReference type="RefSeq" id="WP_136542860.1">
    <property type="nucleotide sequence ID" value="NZ_STGU01000015.1"/>
</dbReference>
<proteinExistence type="predicted"/>
<reference evidence="2 3" key="1">
    <citation type="submission" date="2019-04" db="EMBL/GenBank/DDBJ databases">
        <title>genome sequence of strain W3.</title>
        <authorList>
            <person name="Gao J."/>
            <person name="Sun J."/>
        </authorList>
    </citation>
    <scope>NUCLEOTIDE SEQUENCE [LARGE SCALE GENOMIC DNA]</scope>
    <source>
        <strain evidence="2 3">W3</strain>
    </source>
</reference>
<dbReference type="Gene3D" id="2.40.10.220">
    <property type="entry name" value="predicted glycosyltransferase like domains"/>
    <property type="match status" value="1"/>
</dbReference>
<comment type="caution">
    <text evidence="2">The sequence shown here is derived from an EMBL/GenBank/DDBJ whole genome shotgun (WGS) entry which is preliminary data.</text>
</comment>
<evidence type="ECO:0000313" key="3">
    <source>
        <dbReference type="Proteomes" id="UP000307378"/>
    </source>
</evidence>
<organism evidence="2 3">
    <name type="scientific">Rhizobium rosettiformans W3</name>
    <dbReference type="NCBI Taxonomy" id="538378"/>
    <lineage>
        <taxon>Bacteria</taxon>
        <taxon>Pseudomonadati</taxon>
        <taxon>Pseudomonadota</taxon>
        <taxon>Alphaproteobacteria</taxon>
        <taxon>Hyphomicrobiales</taxon>
        <taxon>Rhizobiaceae</taxon>
        <taxon>Rhizobium/Agrobacterium group</taxon>
        <taxon>Rhizobium</taxon>
    </lineage>
</organism>
<evidence type="ECO:0000259" key="1">
    <source>
        <dbReference type="Pfam" id="PF07238"/>
    </source>
</evidence>
<dbReference type="InterPro" id="IPR009875">
    <property type="entry name" value="PilZ_domain"/>
</dbReference>
<dbReference type="SUPFAM" id="SSF141371">
    <property type="entry name" value="PilZ domain-like"/>
    <property type="match status" value="1"/>
</dbReference>
<dbReference type="EMBL" id="STGU01000015">
    <property type="protein sequence ID" value="THV32531.1"/>
    <property type="molecule type" value="Genomic_DNA"/>
</dbReference>
<feature type="domain" description="PilZ" evidence="1">
    <location>
        <begin position="11"/>
        <end position="98"/>
    </location>
</feature>
<dbReference type="Proteomes" id="UP000307378">
    <property type="component" value="Unassembled WGS sequence"/>
</dbReference>